<dbReference type="SUPFAM" id="SSF110221">
    <property type="entry name" value="AbfB domain"/>
    <property type="match status" value="1"/>
</dbReference>
<organism evidence="1 2">
    <name type="scientific">Streptomyces fumanus</name>
    <dbReference type="NCBI Taxonomy" id="67302"/>
    <lineage>
        <taxon>Bacteria</taxon>
        <taxon>Bacillati</taxon>
        <taxon>Actinomycetota</taxon>
        <taxon>Actinomycetes</taxon>
        <taxon>Kitasatosporales</taxon>
        <taxon>Streptomycetaceae</taxon>
        <taxon>Streptomyces</taxon>
    </lineage>
</organism>
<evidence type="ECO:0000313" key="2">
    <source>
        <dbReference type="Proteomes" id="UP000630718"/>
    </source>
</evidence>
<evidence type="ECO:0000313" key="1">
    <source>
        <dbReference type="EMBL" id="GHE96431.1"/>
    </source>
</evidence>
<keyword evidence="2" id="KW-1185">Reference proteome</keyword>
<dbReference type="GO" id="GO:0046556">
    <property type="term" value="F:alpha-L-arabinofuranosidase activity"/>
    <property type="evidence" value="ECO:0007669"/>
    <property type="project" value="InterPro"/>
</dbReference>
<dbReference type="InterPro" id="IPR036195">
    <property type="entry name" value="AbfB_ABD_sf"/>
</dbReference>
<reference evidence="1" key="1">
    <citation type="journal article" date="2014" name="Int. J. Syst. Evol. Microbiol.">
        <title>Complete genome sequence of Corynebacterium casei LMG S-19264T (=DSM 44701T), isolated from a smear-ripened cheese.</title>
        <authorList>
            <consortium name="US DOE Joint Genome Institute (JGI-PGF)"/>
            <person name="Walter F."/>
            <person name="Albersmeier A."/>
            <person name="Kalinowski J."/>
            <person name="Ruckert C."/>
        </authorList>
    </citation>
    <scope>NUCLEOTIDE SEQUENCE</scope>
    <source>
        <strain evidence="1">JCM 4477</strain>
    </source>
</reference>
<gene>
    <name evidence="1" type="ORF">GCM10018772_20650</name>
</gene>
<comment type="caution">
    <text evidence="1">The sequence shown here is derived from an EMBL/GenBank/DDBJ whole genome shotgun (WGS) entry which is preliminary data.</text>
</comment>
<accession>A0A919E044</accession>
<reference evidence="1" key="2">
    <citation type="submission" date="2020-09" db="EMBL/GenBank/DDBJ databases">
        <authorList>
            <person name="Sun Q."/>
            <person name="Ohkuma M."/>
        </authorList>
    </citation>
    <scope>NUCLEOTIDE SEQUENCE</scope>
    <source>
        <strain evidence="1">JCM 4477</strain>
    </source>
</reference>
<dbReference type="Proteomes" id="UP000630718">
    <property type="component" value="Unassembled WGS sequence"/>
</dbReference>
<dbReference type="RefSeq" id="WP_190203873.1">
    <property type="nucleotide sequence ID" value="NZ_BNBI01000004.1"/>
</dbReference>
<dbReference type="GO" id="GO:0046373">
    <property type="term" value="P:L-arabinose metabolic process"/>
    <property type="evidence" value="ECO:0007669"/>
    <property type="project" value="InterPro"/>
</dbReference>
<dbReference type="AlphaFoldDB" id="A0A919E044"/>
<protein>
    <submittedName>
        <fullName evidence="1">Uncharacterized protein</fullName>
    </submittedName>
</protein>
<dbReference type="Gene3D" id="2.80.10.50">
    <property type="match status" value="1"/>
</dbReference>
<dbReference type="EMBL" id="BNBI01000004">
    <property type="protein sequence ID" value="GHE96431.1"/>
    <property type="molecule type" value="Genomic_DNA"/>
</dbReference>
<name>A0A919E044_9ACTN</name>
<proteinExistence type="predicted"/>
<sequence length="168" mass="17768">MPLSATDLAKTGDTPVTIRSTFFENIFLRLDGTGVTAPADDGSGKVNCQYGTGAWTTFKSRPQSDGTYAFESAAFPNVFLRMDGRGVPTTMAGGGKVNCQVGVGPYEKFRARPQSDGSFSFESAAFPDIYLRLVTDSGVTAATGPGGTVNCQIKANGGEHEKFFVERA</sequence>